<dbReference type="SUPFAM" id="SSF55347">
    <property type="entry name" value="Glyceraldehyde-3-phosphate dehydrogenase-like, C-terminal domain"/>
    <property type="match status" value="1"/>
</dbReference>
<dbReference type="InterPro" id="IPR055170">
    <property type="entry name" value="GFO_IDH_MocA-like_dom"/>
</dbReference>
<dbReference type="InterPro" id="IPR036291">
    <property type="entry name" value="NAD(P)-bd_dom_sf"/>
</dbReference>
<evidence type="ECO:0000256" key="1">
    <source>
        <dbReference type="ARBA" id="ARBA00023002"/>
    </source>
</evidence>
<feature type="compositionally biased region" description="Low complexity" evidence="2">
    <location>
        <begin position="291"/>
        <end position="301"/>
    </location>
</feature>
<keyword evidence="1" id="KW-0560">Oxidoreductase</keyword>
<dbReference type="EMBL" id="CP060780">
    <property type="protein sequence ID" value="QNP43241.1"/>
    <property type="molecule type" value="Genomic_DNA"/>
</dbReference>
<feature type="region of interest" description="Disordered" evidence="2">
    <location>
        <begin position="285"/>
        <end position="307"/>
    </location>
</feature>
<gene>
    <name evidence="5" type="ORF">H9L15_15195</name>
</gene>
<dbReference type="Gene3D" id="3.40.50.720">
    <property type="entry name" value="NAD(P)-binding Rossmann-like Domain"/>
    <property type="match status" value="1"/>
</dbReference>
<protein>
    <submittedName>
        <fullName evidence="5">Gfo/Idh/MocA family oxidoreductase</fullName>
    </submittedName>
</protein>
<dbReference type="PANTHER" id="PTHR43818:SF11">
    <property type="entry name" value="BCDNA.GH03377"/>
    <property type="match status" value="1"/>
</dbReference>
<proteinExistence type="predicted"/>
<accession>A0ABX6T0A6</accession>
<keyword evidence="6" id="KW-1185">Reference proteome</keyword>
<dbReference type="InterPro" id="IPR000683">
    <property type="entry name" value="Gfo/Idh/MocA-like_OxRdtase_N"/>
</dbReference>
<dbReference type="Pfam" id="PF22725">
    <property type="entry name" value="GFO_IDH_MocA_C3"/>
    <property type="match status" value="1"/>
</dbReference>
<evidence type="ECO:0000259" key="4">
    <source>
        <dbReference type="Pfam" id="PF22725"/>
    </source>
</evidence>
<evidence type="ECO:0000313" key="6">
    <source>
        <dbReference type="Proteomes" id="UP000516134"/>
    </source>
</evidence>
<dbReference type="Proteomes" id="UP000516134">
    <property type="component" value="Chromosome"/>
</dbReference>
<evidence type="ECO:0000313" key="5">
    <source>
        <dbReference type="EMBL" id="QNP43241.1"/>
    </source>
</evidence>
<feature type="domain" description="Gfo/Idh/MocA-like oxidoreductase N-terminal" evidence="3">
    <location>
        <begin position="1"/>
        <end position="117"/>
    </location>
</feature>
<name>A0ABX6T0A6_9SPHN</name>
<evidence type="ECO:0000256" key="2">
    <source>
        <dbReference type="SAM" id="MobiDB-lite"/>
    </source>
</evidence>
<dbReference type="Pfam" id="PF01408">
    <property type="entry name" value="GFO_IDH_MocA"/>
    <property type="match status" value="1"/>
</dbReference>
<feature type="domain" description="GFO/IDH/MocA-like oxidoreductase" evidence="4">
    <location>
        <begin position="128"/>
        <end position="246"/>
    </location>
</feature>
<sequence length="339" mass="36512">MKFGLIGAGAIGAIRASALERSKSCSLTAVHDLDEARARSLASSATFHPTVEALIESPDVEAVLISTPPQFHEALAVAAAKAGKHALVEKPMAATPDACERMIKAAKAAGTLLTVGYNQRYFPALKVVRDAVMSGDIGRLSHVRAYAGHGGLGEFKAPWMYDHAVMGGGALMDNGTHIVDLVRYIVGDPTEVFGQALHRVWGLDVEDEAMALLKSEDGVAASIEASWDEWKGYRFHIEAYGDRGMAKAYYAPMFATVIRMDKPGGSKSVERKFYPESIIREKIRVGRARSSRPSSRSSTISPLPPRVSKVPVASQWARTECARCRLPMPFTTAAGQAAK</sequence>
<dbReference type="SUPFAM" id="SSF51735">
    <property type="entry name" value="NAD(P)-binding Rossmann-fold domains"/>
    <property type="match status" value="1"/>
</dbReference>
<reference evidence="5 6" key="1">
    <citation type="submission" date="2020-08" db="EMBL/GenBank/DDBJ databases">
        <title>Genome sequence of Sphingomonas daechungensis KACC 18115T.</title>
        <authorList>
            <person name="Hyun D.-W."/>
            <person name="Bae J.-W."/>
        </authorList>
    </citation>
    <scope>NUCLEOTIDE SEQUENCE [LARGE SCALE GENOMIC DNA]</scope>
    <source>
        <strain evidence="5 6">KACC 18115</strain>
    </source>
</reference>
<organism evidence="5 6">
    <name type="scientific">Sphingomonas daechungensis</name>
    <dbReference type="NCBI Taxonomy" id="1176646"/>
    <lineage>
        <taxon>Bacteria</taxon>
        <taxon>Pseudomonadati</taxon>
        <taxon>Pseudomonadota</taxon>
        <taxon>Alphaproteobacteria</taxon>
        <taxon>Sphingomonadales</taxon>
        <taxon>Sphingomonadaceae</taxon>
        <taxon>Sphingomonas</taxon>
    </lineage>
</organism>
<dbReference type="Gene3D" id="3.30.360.10">
    <property type="entry name" value="Dihydrodipicolinate Reductase, domain 2"/>
    <property type="match status" value="1"/>
</dbReference>
<dbReference type="PANTHER" id="PTHR43818">
    <property type="entry name" value="BCDNA.GH03377"/>
    <property type="match status" value="1"/>
</dbReference>
<evidence type="ECO:0000259" key="3">
    <source>
        <dbReference type="Pfam" id="PF01408"/>
    </source>
</evidence>
<dbReference type="InterPro" id="IPR050463">
    <property type="entry name" value="Gfo/Idh/MocA_oxidrdct_glycsds"/>
</dbReference>